<sequence>MKQTLSLALLCALVMPAWAGPGHDHGDSAPAATSNSPKRNPDGSVFLPKTSQRQLAVRTIVAEAKAVPQTVELTGRVLMDANAGGRVQPTQAGRVEAVDAGLPSLGQAVRKGQVLAIVRSSAGAIERANQQAQSAELAAQLELARRRAARLAQLEGTVPQKDIEAAQADVGSLQQRLGAVRGSVTATEQLVAPITGVISAANVMAGQVVDAREVLFEIVDPSRLVVEALAFDVALLSGIASASASPAAGVNVPLRFVGAGRSQREGAIPLTFRTAGNVAVPLAVNQPVKVVVQTRTPIQGVPVPAGSVVKNPSNQDIVWVHTGAEIFQPRPVRVVPLDGALVSVVDGLKAGDRVVTQGASLVNQVR</sequence>
<evidence type="ECO:0000313" key="7">
    <source>
        <dbReference type="EMBL" id="MBC5767465.1"/>
    </source>
</evidence>
<dbReference type="Pfam" id="PF25973">
    <property type="entry name" value="BSH_CzcB"/>
    <property type="match status" value="1"/>
</dbReference>
<dbReference type="InterPro" id="IPR051909">
    <property type="entry name" value="MFP_Cation_Efflux"/>
</dbReference>
<evidence type="ECO:0000256" key="4">
    <source>
        <dbReference type="SAM" id="SignalP"/>
    </source>
</evidence>
<accession>A0A923S4G3</accession>
<feature type="coiled-coil region" evidence="2">
    <location>
        <begin position="125"/>
        <end position="154"/>
    </location>
</feature>
<dbReference type="Pfam" id="PF25975">
    <property type="entry name" value="CzcB_C"/>
    <property type="match status" value="1"/>
</dbReference>
<evidence type="ECO:0000256" key="1">
    <source>
        <dbReference type="ARBA" id="ARBA00022448"/>
    </source>
</evidence>
<dbReference type="Proteomes" id="UP000596827">
    <property type="component" value="Unassembled WGS sequence"/>
</dbReference>
<dbReference type="GO" id="GO:0015679">
    <property type="term" value="P:plasma membrane copper ion transport"/>
    <property type="evidence" value="ECO:0007669"/>
    <property type="project" value="TreeGrafter"/>
</dbReference>
<name>A0A923S4G3_9BURK</name>
<feature type="domain" description="CzcB-like barrel-sandwich hybrid" evidence="5">
    <location>
        <begin position="87"/>
        <end position="220"/>
    </location>
</feature>
<dbReference type="Gene3D" id="2.40.50.100">
    <property type="match status" value="1"/>
</dbReference>
<dbReference type="PANTHER" id="PTHR30097:SF4">
    <property type="entry name" value="SLR6042 PROTEIN"/>
    <property type="match status" value="1"/>
</dbReference>
<dbReference type="GO" id="GO:0060003">
    <property type="term" value="P:copper ion export"/>
    <property type="evidence" value="ECO:0007669"/>
    <property type="project" value="TreeGrafter"/>
</dbReference>
<dbReference type="EMBL" id="JACORU010000011">
    <property type="protein sequence ID" value="MBC5767465.1"/>
    <property type="molecule type" value="Genomic_DNA"/>
</dbReference>
<keyword evidence="2" id="KW-0175">Coiled coil</keyword>
<proteinExistence type="predicted"/>
<evidence type="ECO:0000259" key="6">
    <source>
        <dbReference type="Pfam" id="PF25975"/>
    </source>
</evidence>
<feature type="region of interest" description="Disordered" evidence="3">
    <location>
        <begin position="24"/>
        <end position="48"/>
    </location>
</feature>
<feature type="signal peptide" evidence="4">
    <location>
        <begin position="1"/>
        <end position="19"/>
    </location>
</feature>
<reference evidence="7" key="1">
    <citation type="submission" date="2020-08" db="EMBL/GenBank/DDBJ databases">
        <title>Ramlibacter sp. GTP1 16S ribosomal RNA gene genome sequencing and assembly.</title>
        <authorList>
            <person name="Kang M."/>
        </authorList>
    </citation>
    <scope>NUCLEOTIDE SEQUENCE</scope>
    <source>
        <strain evidence="7">GTP1</strain>
    </source>
</reference>
<evidence type="ECO:0000259" key="5">
    <source>
        <dbReference type="Pfam" id="PF25973"/>
    </source>
</evidence>
<evidence type="ECO:0000256" key="3">
    <source>
        <dbReference type="SAM" id="MobiDB-lite"/>
    </source>
</evidence>
<keyword evidence="1" id="KW-0813">Transport</keyword>
<keyword evidence="8" id="KW-1185">Reference proteome</keyword>
<dbReference type="Gene3D" id="1.10.287.470">
    <property type="entry name" value="Helix hairpin bin"/>
    <property type="match status" value="1"/>
</dbReference>
<organism evidence="7 8">
    <name type="scientific">Ramlibacter albus</name>
    <dbReference type="NCBI Taxonomy" id="2079448"/>
    <lineage>
        <taxon>Bacteria</taxon>
        <taxon>Pseudomonadati</taxon>
        <taxon>Pseudomonadota</taxon>
        <taxon>Betaproteobacteria</taxon>
        <taxon>Burkholderiales</taxon>
        <taxon>Comamonadaceae</taxon>
        <taxon>Ramlibacter</taxon>
    </lineage>
</organism>
<dbReference type="InterPro" id="IPR058647">
    <property type="entry name" value="BSH_CzcB-like"/>
</dbReference>
<comment type="caution">
    <text evidence="7">The sequence shown here is derived from an EMBL/GenBank/DDBJ whole genome shotgun (WGS) entry which is preliminary data.</text>
</comment>
<evidence type="ECO:0000256" key="2">
    <source>
        <dbReference type="SAM" id="Coils"/>
    </source>
</evidence>
<dbReference type="PANTHER" id="PTHR30097">
    <property type="entry name" value="CATION EFFLUX SYSTEM PROTEIN CUSB"/>
    <property type="match status" value="1"/>
</dbReference>
<gene>
    <name evidence="7" type="ORF">H8R02_23565</name>
</gene>
<dbReference type="InterPro" id="IPR058649">
    <property type="entry name" value="CzcB_C"/>
</dbReference>
<keyword evidence="4" id="KW-0732">Signal</keyword>
<evidence type="ECO:0000313" key="8">
    <source>
        <dbReference type="Proteomes" id="UP000596827"/>
    </source>
</evidence>
<protein>
    <submittedName>
        <fullName evidence="7">Efflux RND transporter periplasmic adaptor subunit</fullName>
    </submittedName>
</protein>
<feature type="chain" id="PRO_5037552820" evidence="4">
    <location>
        <begin position="20"/>
        <end position="366"/>
    </location>
</feature>
<dbReference type="SUPFAM" id="SSF111369">
    <property type="entry name" value="HlyD-like secretion proteins"/>
    <property type="match status" value="1"/>
</dbReference>
<dbReference type="Gene3D" id="2.40.420.20">
    <property type="match status" value="1"/>
</dbReference>
<feature type="domain" description="CzcB-like C-terminal circularly permuted SH3-like" evidence="6">
    <location>
        <begin position="309"/>
        <end position="359"/>
    </location>
</feature>
<dbReference type="GO" id="GO:0030313">
    <property type="term" value="C:cell envelope"/>
    <property type="evidence" value="ECO:0007669"/>
    <property type="project" value="TreeGrafter"/>
</dbReference>
<dbReference type="AlphaFoldDB" id="A0A923S4G3"/>